<comment type="caution">
    <text evidence="4">The sequence shown here is derived from an EMBL/GenBank/DDBJ whole genome shotgun (WGS) entry which is preliminary data.</text>
</comment>
<accession>A0A0J7KTZ8</accession>
<dbReference type="CDD" id="cd09631">
    <property type="entry name" value="DOMON_DOH"/>
    <property type="match status" value="1"/>
</dbReference>
<dbReference type="Proteomes" id="UP000036403">
    <property type="component" value="Unassembled WGS sequence"/>
</dbReference>
<feature type="domain" description="DOMON" evidence="2">
    <location>
        <begin position="131"/>
        <end position="262"/>
    </location>
</feature>
<evidence type="ECO:0000256" key="1">
    <source>
        <dbReference type="ARBA" id="ARBA00022737"/>
    </source>
</evidence>
<keyword evidence="1" id="KW-0677">Repeat</keyword>
<proteinExistence type="predicted"/>
<evidence type="ECO:0000313" key="4">
    <source>
        <dbReference type="EMBL" id="KMQ93922.1"/>
    </source>
</evidence>
<dbReference type="InterPro" id="IPR005018">
    <property type="entry name" value="DOMON_domain"/>
</dbReference>
<keyword evidence="5" id="KW-1185">Reference proteome</keyword>
<dbReference type="SMART" id="SM00664">
    <property type="entry name" value="DoH"/>
    <property type="match status" value="1"/>
</dbReference>
<name>A0A0J7KTZ8_LASNI</name>
<dbReference type="PANTHER" id="PTHR24036:SF5">
    <property type="entry name" value="THROMBOMODULIN"/>
    <property type="match status" value="1"/>
</dbReference>
<evidence type="ECO:0000259" key="2">
    <source>
        <dbReference type="PROSITE" id="PS50836"/>
    </source>
</evidence>
<reference evidence="4 5" key="1">
    <citation type="submission" date="2015-04" db="EMBL/GenBank/DDBJ databases">
        <title>Lasius niger genome sequencing.</title>
        <authorList>
            <person name="Konorov E.A."/>
            <person name="Nikitin M.A."/>
            <person name="Kirill M.V."/>
            <person name="Chang P."/>
        </authorList>
    </citation>
    <scope>NUCLEOTIDE SEQUENCE [LARGE SCALE GENOMIC DNA]</scope>
    <source>
        <tissue evidence="4">Whole</tissue>
    </source>
</reference>
<dbReference type="InterPro" id="IPR045266">
    <property type="entry name" value="DOH_DOMON"/>
</dbReference>
<feature type="domain" description="DM13" evidence="3">
    <location>
        <begin position="24"/>
        <end position="128"/>
    </location>
</feature>
<dbReference type="InterPro" id="IPR052126">
    <property type="entry name" value="Spindle_Org/Thrombomodulin"/>
</dbReference>
<dbReference type="AlphaFoldDB" id="A0A0J7KTZ8"/>
<dbReference type="SMART" id="SM00686">
    <property type="entry name" value="DM13"/>
    <property type="match status" value="1"/>
</dbReference>
<sequence length="342" mass="37823">MLFVDFGDVIIPQDLKVPKLQVLPEFSRLAHGLRSGNISILDSKTIYIPNLHYDGGGPDAYFWVGNGSEPSRFGIKVPNEMGSLAPLRGYQGEDIEIVLPGNLTVYDINWLATSSTPTPKPVSNCKEMLEGRVQVMWQLMGEDVQIRVSGRIKEDQYVAFGLSGREGQAEMIGGDVVVIGYDNRTGKFIAEDYYMSDFAQCDGKRGVCPDKRVGGRNDAVFVHGERNNGITTVTYTRPLRTNEPVKDRMIPEKETSVIAAIGHLNARGEANAHERFDKTTEDIRIDFTSSNVHECTNSLYNIPDTPEIESWIPAVITNQDTFSAKIGPTGSKKGYSRITVSI</sequence>
<dbReference type="PROSITE" id="PS50836">
    <property type="entry name" value="DOMON"/>
    <property type="match status" value="1"/>
</dbReference>
<dbReference type="Pfam" id="PF03351">
    <property type="entry name" value="DOMON"/>
    <property type="match status" value="1"/>
</dbReference>
<dbReference type="EMBL" id="LBMM01003130">
    <property type="protein sequence ID" value="KMQ93922.1"/>
    <property type="molecule type" value="Genomic_DNA"/>
</dbReference>
<organism evidence="4 5">
    <name type="scientific">Lasius niger</name>
    <name type="common">Black garden ant</name>
    <dbReference type="NCBI Taxonomy" id="67767"/>
    <lineage>
        <taxon>Eukaryota</taxon>
        <taxon>Metazoa</taxon>
        <taxon>Ecdysozoa</taxon>
        <taxon>Arthropoda</taxon>
        <taxon>Hexapoda</taxon>
        <taxon>Insecta</taxon>
        <taxon>Pterygota</taxon>
        <taxon>Neoptera</taxon>
        <taxon>Endopterygota</taxon>
        <taxon>Hymenoptera</taxon>
        <taxon>Apocrita</taxon>
        <taxon>Aculeata</taxon>
        <taxon>Formicoidea</taxon>
        <taxon>Formicidae</taxon>
        <taxon>Formicinae</taxon>
        <taxon>Lasius</taxon>
        <taxon>Lasius</taxon>
    </lineage>
</organism>
<dbReference type="OrthoDB" id="2448405at2759"/>
<dbReference type="PaxDb" id="67767-A0A0J7KTZ8"/>
<gene>
    <name evidence="4" type="ORF">RF55_5946</name>
</gene>
<dbReference type="Pfam" id="PF10517">
    <property type="entry name" value="DM13"/>
    <property type="match status" value="1"/>
</dbReference>
<dbReference type="PANTHER" id="PTHR24036">
    <property type="entry name" value="SKELETOR-RELATED"/>
    <property type="match status" value="1"/>
</dbReference>
<dbReference type="InterPro" id="IPR019545">
    <property type="entry name" value="DM13_domain"/>
</dbReference>
<evidence type="ECO:0000313" key="5">
    <source>
        <dbReference type="Proteomes" id="UP000036403"/>
    </source>
</evidence>
<protein>
    <submittedName>
        <fullName evidence="4">Domon domain-containing protein</fullName>
    </submittedName>
</protein>
<dbReference type="PROSITE" id="PS51549">
    <property type="entry name" value="DM13"/>
    <property type="match status" value="1"/>
</dbReference>
<evidence type="ECO:0000259" key="3">
    <source>
        <dbReference type="PROSITE" id="PS51549"/>
    </source>
</evidence>